<evidence type="ECO:0000256" key="1">
    <source>
        <dbReference type="ARBA" id="ARBA00004141"/>
    </source>
</evidence>
<evidence type="ECO:0008006" key="10">
    <source>
        <dbReference type="Google" id="ProtNLM"/>
    </source>
</evidence>
<evidence type="ECO:0000256" key="6">
    <source>
        <dbReference type="ARBA" id="ARBA00023136"/>
    </source>
</evidence>
<dbReference type="InterPro" id="IPR006042">
    <property type="entry name" value="Xan_ur_permease"/>
</dbReference>
<dbReference type="GO" id="GO:0005886">
    <property type="term" value="C:plasma membrane"/>
    <property type="evidence" value="ECO:0007669"/>
    <property type="project" value="UniProtKB-ARBA"/>
</dbReference>
<dbReference type="PROSITE" id="PS01116">
    <property type="entry name" value="XANTH_URACIL_PERMASE"/>
    <property type="match status" value="1"/>
</dbReference>
<gene>
    <name evidence="8" type="ORF">GCM10025885_07170</name>
</gene>
<organism evidence="8 9">
    <name type="scientific">Tetragenococcus osmophilus</name>
    <dbReference type="NCBI Taxonomy" id="526944"/>
    <lineage>
        <taxon>Bacteria</taxon>
        <taxon>Bacillati</taxon>
        <taxon>Bacillota</taxon>
        <taxon>Bacilli</taxon>
        <taxon>Lactobacillales</taxon>
        <taxon>Enterococcaceae</taxon>
        <taxon>Tetragenococcus</taxon>
    </lineage>
</organism>
<evidence type="ECO:0000256" key="7">
    <source>
        <dbReference type="SAM" id="Phobius"/>
    </source>
</evidence>
<dbReference type="Proteomes" id="UP001157039">
    <property type="component" value="Unassembled WGS sequence"/>
</dbReference>
<reference evidence="8 9" key="1">
    <citation type="journal article" date="2014" name="Int. J. Syst. Evol. Microbiol.">
        <title>Complete genome sequence of Corynebacterium casei LMG S-19264T (=DSM 44701T), isolated from a smear-ripened cheese.</title>
        <authorList>
            <consortium name="US DOE Joint Genome Institute (JGI-PGF)"/>
            <person name="Walter F."/>
            <person name="Albersmeier A."/>
            <person name="Kalinowski J."/>
            <person name="Ruckert C."/>
        </authorList>
    </citation>
    <scope>NUCLEOTIDE SEQUENCE [LARGE SCALE GENOMIC DNA]</scope>
    <source>
        <strain evidence="8 9">NBRC 114545</strain>
    </source>
</reference>
<dbReference type="PANTHER" id="PTHR42810">
    <property type="entry name" value="PURINE PERMEASE C1399.01C-RELATED"/>
    <property type="match status" value="1"/>
</dbReference>
<name>A0AA37XIU8_9ENTE</name>
<dbReference type="InterPro" id="IPR006043">
    <property type="entry name" value="NCS2"/>
</dbReference>
<sequence>MIAGFIGGPPTTSYGENIGVLAITKVHSVFVLAGAAIFAILFSFVGKMSSLIYSIPNPVIGGISFLLFGVIASSGLRILIDNKIDFDKKRNLVIAAAILVIGIGGAYLKIGSFELTSMALATVIGIILNLVLPVKAKSEV</sequence>
<evidence type="ECO:0000313" key="8">
    <source>
        <dbReference type="EMBL" id="GMA71668.1"/>
    </source>
</evidence>
<keyword evidence="5 7" id="KW-1133">Transmembrane helix</keyword>
<proteinExistence type="inferred from homology"/>
<feature type="transmembrane region" description="Helical" evidence="7">
    <location>
        <begin position="116"/>
        <end position="134"/>
    </location>
</feature>
<comment type="subcellular location">
    <subcellularLocation>
        <location evidence="1">Membrane</location>
        <topology evidence="1">Multi-pass membrane protein</topology>
    </subcellularLocation>
</comment>
<keyword evidence="6 7" id="KW-0472">Membrane</keyword>
<evidence type="ECO:0000256" key="2">
    <source>
        <dbReference type="ARBA" id="ARBA00008821"/>
    </source>
</evidence>
<evidence type="ECO:0000313" key="9">
    <source>
        <dbReference type="Proteomes" id="UP001157039"/>
    </source>
</evidence>
<evidence type="ECO:0000256" key="4">
    <source>
        <dbReference type="ARBA" id="ARBA00022692"/>
    </source>
</evidence>
<keyword evidence="3" id="KW-0813">Transport</keyword>
<evidence type="ECO:0000256" key="3">
    <source>
        <dbReference type="ARBA" id="ARBA00022448"/>
    </source>
</evidence>
<keyword evidence="4 7" id="KW-0812">Transmembrane</keyword>
<feature type="transmembrane region" description="Helical" evidence="7">
    <location>
        <begin position="59"/>
        <end position="80"/>
    </location>
</feature>
<feature type="transmembrane region" description="Helical" evidence="7">
    <location>
        <begin position="29"/>
        <end position="53"/>
    </location>
</feature>
<comment type="caution">
    <text evidence="8">The sequence shown here is derived from an EMBL/GenBank/DDBJ whole genome shotgun (WGS) entry which is preliminary data.</text>
</comment>
<dbReference type="Pfam" id="PF00860">
    <property type="entry name" value="Xan_ur_permease"/>
    <property type="match status" value="1"/>
</dbReference>
<feature type="transmembrane region" description="Helical" evidence="7">
    <location>
        <begin position="92"/>
        <end position="110"/>
    </location>
</feature>
<dbReference type="PANTHER" id="PTHR42810:SF2">
    <property type="entry name" value="PURINE PERMEASE C1399.01C-RELATED"/>
    <property type="match status" value="1"/>
</dbReference>
<accession>A0AA37XIU8</accession>
<dbReference type="GO" id="GO:0042907">
    <property type="term" value="F:xanthine transmembrane transporter activity"/>
    <property type="evidence" value="ECO:0007669"/>
    <property type="project" value="TreeGrafter"/>
</dbReference>
<comment type="similarity">
    <text evidence="2">Belongs to the nucleobase:cation symporter-2 (NCS2) (TC 2.A.40) family.</text>
</comment>
<dbReference type="EMBL" id="BSUW01000001">
    <property type="protein sequence ID" value="GMA71668.1"/>
    <property type="molecule type" value="Genomic_DNA"/>
</dbReference>
<dbReference type="AlphaFoldDB" id="A0AA37XIU8"/>
<evidence type="ECO:0000256" key="5">
    <source>
        <dbReference type="ARBA" id="ARBA00022989"/>
    </source>
</evidence>
<protein>
    <recommendedName>
        <fullName evidence="10">Uracil permease</fullName>
    </recommendedName>
</protein>